<dbReference type="PANTHER" id="PTHR46696">
    <property type="entry name" value="P450, PUTATIVE (EUROFUNG)-RELATED"/>
    <property type="match status" value="1"/>
</dbReference>
<dbReference type="GO" id="GO:0004497">
    <property type="term" value="F:monooxygenase activity"/>
    <property type="evidence" value="ECO:0007669"/>
    <property type="project" value="UniProtKB-KW"/>
</dbReference>
<dbReference type="GO" id="GO:0020037">
    <property type="term" value="F:heme binding"/>
    <property type="evidence" value="ECO:0007669"/>
    <property type="project" value="InterPro"/>
</dbReference>
<dbReference type="SUPFAM" id="SSF48264">
    <property type="entry name" value="Cytochrome P450"/>
    <property type="match status" value="1"/>
</dbReference>
<keyword evidence="2 7" id="KW-0349">Heme</keyword>
<evidence type="ECO:0000256" key="4">
    <source>
        <dbReference type="ARBA" id="ARBA00023002"/>
    </source>
</evidence>
<sequence>MKLADILFAPDREKAFAGLLDGPPVRRAKYLDGTDIWLVTRYQEIRTVLTDERFSNDATKQSSTDLASNIGLPEDVAPYFTHTLGTYDPPGHTRLRRHVAREFNARRVRELRPRIKEFTDELLTAMADREQADLLEALARPLPLNVICELLGAPASDRQQLHDALSGMTSGDLEKIGAAARTLAGYFQGLVEEKRKSPGSDLLSGLTAAHDQDDGRLSNEELISMSLSLLFGGRDTTFSLIGNGAMLLLTHPEQLRWVREDPDRMSHAVEELLRLGGPADIAVLRYPLEEVELGGETISPGEPVQVVYASGNRDPEQFEDPHQLDVRRDDRSHLSFGHGVHHCVGAALGRAEGEIALRTLFTRFPDLTLAVSPEEAVYQPGMTRALATLPVRPGRSVEPAPFE</sequence>
<accession>A0A1E7KG34</accession>
<evidence type="ECO:0000256" key="3">
    <source>
        <dbReference type="ARBA" id="ARBA00022723"/>
    </source>
</evidence>
<keyword evidence="9" id="KW-1185">Reference proteome</keyword>
<evidence type="ECO:0000313" key="8">
    <source>
        <dbReference type="EMBL" id="OEV02890.1"/>
    </source>
</evidence>
<dbReference type="PROSITE" id="PS00086">
    <property type="entry name" value="CYTOCHROME_P450"/>
    <property type="match status" value="1"/>
</dbReference>
<dbReference type="InterPro" id="IPR036396">
    <property type="entry name" value="Cyt_P450_sf"/>
</dbReference>
<dbReference type="PRINTS" id="PR00359">
    <property type="entry name" value="BP450"/>
</dbReference>
<dbReference type="EMBL" id="LJGU01000127">
    <property type="protein sequence ID" value="OEV02890.1"/>
    <property type="molecule type" value="Genomic_DNA"/>
</dbReference>
<evidence type="ECO:0000256" key="2">
    <source>
        <dbReference type="ARBA" id="ARBA00022617"/>
    </source>
</evidence>
<protein>
    <recommendedName>
        <fullName evidence="10">Cytochrome</fullName>
    </recommendedName>
</protein>
<evidence type="ECO:0000256" key="1">
    <source>
        <dbReference type="ARBA" id="ARBA00010617"/>
    </source>
</evidence>
<dbReference type="FunFam" id="1.10.630.10:FF:000018">
    <property type="entry name" value="Cytochrome P450 monooxygenase"/>
    <property type="match status" value="1"/>
</dbReference>
<dbReference type="STRING" id="1075402.AN216_14130"/>
<reference evidence="8 9" key="1">
    <citation type="journal article" date="2016" name="Front. Microbiol.">
        <title>Comparative Genomics Analysis of Streptomyces Species Reveals Their Adaptation to the Marine Environment and Their Diversity at the Genomic Level.</title>
        <authorList>
            <person name="Tian X."/>
            <person name="Zhang Z."/>
            <person name="Yang T."/>
            <person name="Chen M."/>
            <person name="Li J."/>
            <person name="Chen F."/>
            <person name="Yang J."/>
            <person name="Li W."/>
            <person name="Zhang B."/>
            <person name="Zhang Z."/>
            <person name="Wu J."/>
            <person name="Zhang C."/>
            <person name="Long L."/>
            <person name="Xiao J."/>
        </authorList>
    </citation>
    <scope>NUCLEOTIDE SEQUENCE [LARGE SCALE GENOMIC DNA]</scope>
    <source>
        <strain evidence="8 9">SCSIO 02100</strain>
    </source>
</reference>
<name>A0A1E7KG34_9ACTN</name>
<keyword evidence="5 7" id="KW-0408">Iron</keyword>
<comment type="similarity">
    <text evidence="1 7">Belongs to the cytochrome P450 family.</text>
</comment>
<dbReference type="GO" id="GO:0005506">
    <property type="term" value="F:iron ion binding"/>
    <property type="evidence" value="ECO:0007669"/>
    <property type="project" value="InterPro"/>
</dbReference>
<dbReference type="InterPro" id="IPR001128">
    <property type="entry name" value="Cyt_P450"/>
</dbReference>
<evidence type="ECO:0008006" key="10">
    <source>
        <dbReference type="Google" id="ProtNLM"/>
    </source>
</evidence>
<dbReference type="Pfam" id="PF00067">
    <property type="entry name" value="p450"/>
    <property type="match status" value="1"/>
</dbReference>
<keyword evidence="6 7" id="KW-0503">Monooxygenase</keyword>
<keyword evidence="4 7" id="KW-0560">Oxidoreductase</keyword>
<organism evidence="8 9">
    <name type="scientific">Streptomyces oceani</name>
    <dbReference type="NCBI Taxonomy" id="1075402"/>
    <lineage>
        <taxon>Bacteria</taxon>
        <taxon>Bacillati</taxon>
        <taxon>Actinomycetota</taxon>
        <taxon>Actinomycetes</taxon>
        <taxon>Kitasatosporales</taxon>
        <taxon>Streptomycetaceae</taxon>
        <taxon>Streptomyces</taxon>
    </lineage>
</organism>
<dbReference type="InterPro" id="IPR017972">
    <property type="entry name" value="Cyt_P450_CS"/>
</dbReference>
<evidence type="ECO:0000313" key="9">
    <source>
        <dbReference type="Proteomes" id="UP000176101"/>
    </source>
</evidence>
<dbReference type="AlphaFoldDB" id="A0A1E7KG34"/>
<gene>
    <name evidence="8" type="ORF">AN216_14130</name>
</gene>
<proteinExistence type="inferred from homology"/>
<dbReference type="PANTHER" id="PTHR46696:SF1">
    <property type="entry name" value="CYTOCHROME P450 YJIB-RELATED"/>
    <property type="match status" value="1"/>
</dbReference>
<comment type="caution">
    <text evidence="8">The sequence shown here is derived from an EMBL/GenBank/DDBJ whole genome shotgun (WGS) entry which is preliminary data.</text>
</comment>
<evidence type="ECO:0000256" key="6">
    <source>
        <dbReference type="ARBA" id="ARBA00023033"/>
    </source>
</evidence>
<dbReference type="Gene3D" id="1.10.630.10">
    <property type="entry name" value="Cytochrome P450"/>
    <property type="match status" value="1"/>
</dbReference>
<dbReference type="CDD" id="cd11029">
    <property type="entry name" value="CYP107-like"/>
    <property type="match status" value="1"/>
</dbReference>
<dbReference type="InterPro" id="IPR002397">
    <property type="entry name" value="Cyt_P450_B"/>
</dbReference>
<keyword evidence="3 7" id="KW-0479">Metal-binding</keyword>
<evidence type="ECO:0000256" key="5">
    <source>
        <dbReference type="ARBA" id="ARBA00023004"/>
    </source>
</evidence>
<dbReference type="PATRIC" id="fig|1075402.3.peg.1721"/>
<dbReference type="Proteomes" id="UP000176101">
    <property type="component" value="Unassembled WGS sequence"/>
</dbReference>
<dbReference type="GO" id="GO:0016705">
    <property type="term" value="F:oxidoreductase activity, acting on paired donors, with incorporation or reduction of molecular oxygen"/>
    <property type="evidence" value="ECO:0007669"/>
    <property type="project" value="InterPro"/>
</dbReference>
<evidence type="ECO:0000256" key="7">
    <source>
        <dbReference type="RuleBase" id="RU000461"/>
    </source>
</evidence>